<dbReference type="AlphaFoldDB" id="A0A1B0C294"/>
<sequence>NSNHTASLSHDIALQDKVNTTTLPSSTLTSKSQLISYLSSMIVSISPTIAPHIISSVNIMSKITTNIYHGSTLNFVLFEKLSSERGLIFEEIGQLLICLTIKEQTPFSNVFQAFDFIRSHVLSEKLSTYKTVLIAAYQQSVFKRGRPSSRSAFSTRRLCCDVWAMVYPLLLSSVFHLC</sequence>
<protein>
    <submittedName>
        <fullName evidence="1">Uncharacterized protein</fullName>
    </submittedName>
</protein>
<evidence type="ECO:0000313" key="1">
    <source>
        <dbReference type="EnsemblMetazoa" id="GPPI047187-PA"/>
    </source>
</evidence>
<keyword evidence="2" id="KW-1185">Reference proteome</keyword>
<dbReference type="EMBL" id="JXJN01024407">
    <property type="status" value="NOT_ANNOTATED_CDS"/>
    <property type="molecule type" value="Genomic_DNA"/>
</dbReference>
<accession>A0A1B0C294</accession>
<dbReference type="VEuPathDB" id="VectorBase:GPPI047187"/>
<dbReference type="EnsemblMetazoa" id="GPPI047187-RA">
    <property type="protein sequence ID" value="GPPI047187-PA"/>
    <property type="gene ID" value="GPPI047187"/>
</dbReference>
<name>A0A1B0C294_9MUSC</name>
<organism evidence="1 2">
    <name type="scientific">Glossina palpalis gambiensis</name>
    <dbReference type="NCBI Taxonomy" id="67801"/>
    <lineage>
        <taxon>Eukaryota</taxon>
        <taxon>Metazoa</taxon>
        <taxon>Ecdysozoa</taxon>
        <taxon>Arthropoda</taxon>
        <taxon>Hexapoda</taxon>
        <taxon>Insecta</taxon>
        <taxon>Pterygota</taxon>
        <taxon>Neoptera</taxon>
        <taxon>Endopterygota</taxon>
        <taxon>Diptera</taxon>
        <taxon>Brachycera</taxon>
        <taxon>Muscomorpha</taxon>
        <taxon>Hippoboscoidea</taxon>
        <taxon>Glossinidae</taxon>
        <taxon>Glossina</taxon>
    </lineage>
</organism>
<reference evidence="1" key="2">
    <citation type="submission" date="2020-05" db="UniProtKB">
        <authorList>
            <consortium name="EnsemblMetazoa"/>
        </authorList>
    </citation>
    <scope>IDENTIFICATION</scope>
    <source>
        <strain evidence="1">IAEA</strain>
    </source>
</reference>
<reference evidence="2" key="1">
    <citation type="submission" date="2015-01" db="EMBL/GenBank/DDBJ databases">
        <authorList>
            <person name="Aksoy S."/>
            <person name="Warren W."/>
            <person name="Wilson R.K."/>
        </authorList>
    </citation>
    <scope>NUCLEOTIDE SEQUENCE [LARGE SCALE GENOMIC DNA]</scope>
    <source>
        <strain evidence="2">IAEA</strain>
    </source>
</reference>
<proteinExistence type="predicted"/>
<dbReference type="Proteomes" id="UP000092460">
    <property type="component" value="Unassembled WGS sequence"/>
</dbReference>
<evidence type="ECO:0000313" key="2">
    <source>
        <dbReference type="Proteomes" id="UP000092460"/>
    </source>
</evidence>